<dbReference type="Proteomes" id="UP000521943">
    <property type="component" value="Unassembled WGS sequence"/>
</dbReference>
<reference evidence="2 3" key="1">
    <citation type="submission" date="2020-07" db="EMBL/GenBank/DDBJ databases">
        <title>Comparative genomics of pyrophilous fungi reveals a link between fire events and developmental genes.</title>
        <authorList>
            <consortium name="DOE Joint Genome Institute"/>
            <person name="Steindorff A.S."/>
            <person name="Carver A."/>
            <person name="Calhoun S."/>
            <person name="Stillman K."/>
            <person name="Liu H."/>
            <person name="Lipzen A."/>
            <person name="Pangilinan J."/>
            <person name="Labutti K."/>
            <person name="Bruns T.D."/>
            <person name="Grigoriev I.V."/>
        </authorList>
    </citation>
    <scope>NUCLEOTIDE SEQUENCE [LARGE SCALE GENOMIC DNA]</scope>
    <source>
        <strain evidence="2 3">CBS 144469</strain>
    </source>
</reference>
<dbReference type="EMBL" id="JACGCI010000010">
    <property type="protein sequence ID" value="KAF6761321.1"/>
    <property type="molecule type" value="Genomic_DNA"/>
</dbReference>
<evidence type="ECO:0000256" key="1">
    <source>
        <dbReference type="SAM" id="MobiDB-lite"/>
    </source>
</evidence>
<organism evidence="2 3">
    <name type="scientific">Ephemerocybe angulata</name>
    <dbReference type="NCBI Taxonomy" id="980116"/>
    <lineage>
        <taxon>Eukaryota</taxon>
        <taxon>Fungi</taxon>
        <taxon>Dikarya</taxon>
        <taxon>Basidiomycota</taxon>
        <taxon>Agaricomycotina</taxon>
        <taxon>Agaricomycetes</taxon>
        <taxon>Agaricomycetidae</taxon>
        <taxon>Agaricales</taxon>
        <taxon>Agaricineae</taxon>
        <taxon>Psathyrellaceae</taxon>
        <taxon>Ephemerocybe</taxon>
    </lineage>
</organism>
<comment type="caution">
    <text evidence="2">The sequence shown here is derived from an EMBL/GenBank/DDBJ whole genome shotgun (WGS) entry which is preliminary data.</text>
</comment>
<feature type="region of interest" description="Disordered" evidence="1">
    <location>
        <begin position="117"/>
        <end position="161"/>
    </location>
</feature>
<protein>
    <submittedName>
        <fullName evidence="2">Uncharacterized protein</fullName>
    </submittedName>
</protein>
<accession>A0A8H6I9E1</accession>
<keyword evidence="3" id="KW-1185">Reference proteome</keyword>
<proteinExistence type="predicted"/>
<name>A0A8H6I9E1_9AGAR</name>
<evidence type="ECO:0000313" key="2">
    <source>
        <dbReference type="EMBL" id="KAF6761321.1"/>
    </source>
</evidence>
<feature type="compositionally biased region" description="Acidic residues" evidence="1">
    <location>
        <begin position="121"/>
        <end position="134"/>
    </location>
</feature>
<sequence>MYRVFLGAPSLSALTSTDDEGQSSLGYHWQTVSSTDTPAAQVPSAASSLGANDSSLFATPWLQRSASYGRIGRSQADGGGRRPEESMVSFVYPPATLEVASRRISLVYRNAIFDRSGREEGEGEGEGEGEEGDGGDGTAITWPPTNPEEVDESGAGQAGVGPLGDLKSFLLGDDNAEGAKSGLVQDVEPAGDTATAPNESHISESGILETQETQSFNYSDASSSTIGRFPTFHFNIHTLTPLTLVSRSGEAARMRGRKMCFLLAVLEVEGPDVITIRKGREAGKQVGILKGILGDEEGRVCKFTGWREVAEEWGGVGEGEGWKRGDVVYLENLTAECEPSMSPTLTASPNLKSKMTVCYRTMPHAHEDGAFRPDLRLGESDPCVRKVASVVRWFERMAGLPGEGR</sequence>
<evidence type="ECO:0000313" key="3">
    <source>
        <dbReference type="Proteomes" id="UP000521943"/>
    </source>
</evidence>
<dbReference type="AlphaFoldDB" id="A0A8H6I9E1"/>
<gene>
    <name evidence="2" type="ORF">DFP72DRAFT_1090360</name>
</gene>
<dbReference type="OrthoDB" id="2570580at2759"/>